<accession>A0A7S0FUU4</accession>
<dbReference type="PANTHER" id="PTHR22883">
    <property type="entry name" value="ZINC FINGER DHHC DOMAIN CONTAINING PROTEIN"/>
    <property type="match status" value="1"/>
</dbReference>
<proteinExistence type="inferred from homology"/>
<feature type="transmembrane region" description="Helical" evidence="10">
    <location>
        <begin position="161"/>
        <end position="192"/>
    </location>
</feature>
<sequence length="367" mass="41097">MSHKVYGDNKVFCKGRLISGPDVRSCAFSALMIVVPSVLWHVDATLMYERYTPIPILIGLMQLASLVLLLVTAFSDPGIMPRQRDYSEQYDDRTKAFRNKQPPRYYEVLMRGHPFKLKYCTTCNIYRPPRCTHCSVCENCIERFDHHCPWIGNCIGKRNYWLFYSFISCTGFMNFSVLVSSVAQILIVFMEFMDGEMGAGSALVKTLAQEPLIAAVIVYCLTIVWFTVGLCIYHNYLVCTNQTTYEQIKGAYRNVTNPFTRGVLANCADVLCSRVRPRYFNPATGQLLWPTATPSSGSAAAMLAEKVWGGDAMDASEPEKEHARGRRPSLEMLGRMARRTKGPSRAEGAAAAEPAEPSDEVAITEPS</sequence>
<dbReference type="GO" id="GO:0005783">
    <property type="term" value="C:endoplasmic reticulum"/>
    <property type="evidence" value="ECO:0007669"/>
    <property type="project" value="TreeGrafter"/>
</dbReference>
<gene>
    <name evidence="13" type="ORF">PBAH0796_LOCUS25577</name>
</gene>
<evidence type="ECO:0000256" key="10">
    <source>
        <dbReference type="RuleBase" id="RU079119"/>
    </source>
</evidence>
<name>A0A7S0FUU4_9DINO</name>
<keyword evidence="7" id="KW-0449">Lipoprotein</keyword>
<feature type="region of interest" description="Disordered" evidence="11">
    <location>
        <begin position="313"/>
        <end position="367"/>
    </location>
</feature>
<dbReference type="PANTHER" id="PTHR22883:SF43">
    <property type="entry name" value="PALMITOYLTRANSFERASE APP"/>
    <property type="match status" value="1"/>
</dbReference>
<evidence type="ECO:0000256" key="5">
    <source>
        <dbReference type="ARBA" id="ARBA00023136"/>
    </source>
</evidence>
<evidence type="ECO:0000256" key="2">
    <source>
        <dbReference type="ARBA" id="ARBA00022679"/>
    </source>
</evidence>
<organism evidence="13">
    <name type="scientific">Pyrodinium bahamense</name>
    <dbReference type="NCBI Taxonomy" id="73915"/>
    <lineage>
        <taxon>Eukaryota</taxon>
        <taxon>Sar</taxon>
        <taxon>Alveolata</taxon>
        <taxon>Dinophyceae</taxon>
        <taxon>Gonyaulacales</taxon>
        <taxon>Pyrocystaceae</taxon>
        <taxon>Pyrodinium</taxon>
    </lineage>
</organism>
<dbReference type="PROSITE" id="PS50216">
    <property type="entry name" value="DHHC"/>
    <property type="match status" value="1"/>
</dbReference>
<feature type="domain" description="Palmitoyltransferase DHHC" evidence="12">
    <location>
        <begin position="116"/>
        <end position="249"/>
    </location>
</feature>
<dbReference type="InterPro" id="IPR039859">
    <property type="entry name" value="PFA4/ZDH16/20/ERF2-like"/>
</dbReference>
<dbReference type="EMBL" id="HBEG01041830">
    <property type="protein sequence ID" value="CAD8381889.1"/>
    <property type="molecule type" value="Transcribed_RNA"/>
</dbReference>
<dbReference type="Pfam" id="PF01529">
    <property type="entry name" value="DHHC"/>
    <property type="match status" value="1"/>
</dbReference>
<keyword evidence="4 10" id="KW-1133">Transmembrane helix</keyword>
<dbReference type="AlphaFoldDB" id="A0A7S0FUU4"/>
<keyword evidence="6" id="KW-0564">Palmitate</keyword>
<keyword evidence="3 10" id="KW-0812">Transmembrane</keyword>
<evidence type="ECO:0000259" key="12">
    <source>
        <dbReference type="Pfam" id="PF01529"/>
    </source>
</evidence>
<evidence type="ECO:0000256" key="7">
    <source>
        <dbReference type="ARBA" id="ARBA00023288"/>
    </source>
</evidence>
<evidence type="ECO:0000256" key="6">
    <source>
        <dbReference type="ARBA" id="ARBA00023139"/>
    </source>
</evidence>
<comment type="subcellular location">
    <subcellularLocation>
        <location evidence="1">Endomembrane system</location>
        <topology evidence="1">Multi-pass membrane protein</topology>
    </subcellularLocation>
</comment>
<dbReference type="InterPro" id="IPR001594">
    <property type="entry name" value="Palmitoyltrfase_DHHC"/>
</dbReference>
<dbReference type="EC" id="2.3.1.225" evidence="10"/>
<protein>
    <recommendedName>
        <fullName evidence="10">Palmitoyltransferase</fullName>
        <ecNumber evidence="10">2.3.1.225</ecNumber>
    </recommendedName>
</protein>
<feature type="transmembrane region" description="Helical" evidence="10">
    <location>
        <begin position="21"/>
        <end position="42"/>
    </location>
</feature>
<evidence type="ECO:0000256" key="1">
    <source>
        <dbReference type="ARBA" id="ARBA00004127"/>
    </source>
</evidence>
<dbReference type="GO" id="GO:0005794">
    <property type="term" value="C:Golgi apparatus"/>
    <property type="evidence" value="ECO:0007669"/>
    <property type="project" value="TreeGrafter"/>
</dbReference>
<comment type="similarity">
    <text evidence="10">Belongs to the DHHC palmitoyltransferase family.</text>
</comment>
<evidence type="ECO:0000256" key="4">
    <source>
        <dbReference type="ARBA" id="ARBA00022989"/>
    </source>
</evidence>
<evidence type="ECO:0000256" key="3">
    <source>
        <dbReference type="ARBA" id="ARBA00022692"/>
    </source>
</evidence>
<feature type="transmembrane region" description="Helical" evidence="10">
    <location>
        <begin position="54"/>
        <end position="74"/>
    </location>
</feature>
<keyword evidence="8 10" id="KW-0012">Acyltransferase</keyword>
<dbReference type="GO" id="GO:0019706">
    <property type="term" value="F:protein-cysteine S-palmitoyltransferase activity"/>
    <property type="evidence" value="ECO:0007669"/>
    <property type="project" value="UniProtKB-EC"/>
</dbReference>
<keyword evidence="2 10" id="KW-0808">Transferase</keyword>
<evidence type="ECO:0000313" key="13">
    <source>
        <dbReference type="EMBL" id="CAD8381889.1"/>
    </source>
</evidence>
<reference evidence="13" key="1">
    <citation type="submission" date="2021-01" db="EMBL/GenBank/DDBJ databases">
        <authorList>
            <person name="Corre E."/>
            <person name="Pelletier E."/>
            <person name="Niang G."/>
            <person name="Scheremetjew M."/>
            <person name="Finn R."/>
            <person name="Kale V."/>
            <person name="Holt S."/>
            <person name="Cochrane G."/>
            <person name="Meng A."/>
            <person name="Brown T."/>
            <person name="Cohen L."/>
        </authorList>
    </citation>
    <scope>NUCLEOTIDE SEQUENCE</scope>
    <source>
        <strain evidence="13">Pbaha01</strain>
    </source>
</reference>
<keyword evidence="5 10" id="KW-0472">Membrane</keyword>
<comment type="domain">
    <text evidence="10">The DHHC domain is required for palmitoyltransferase activity.</text>
</comment>
<dbReference type="GO" id="GO:0006612">
    <property type="term" value="P:protein targeting to membrane"/>
    <property type="evidence" value="ECO:0007669"/>
    <property type="project" value="TreeGrafter"/>
</dbReference>
<feature type="compositionally biased region" description="Low complexity" evidence="11">
    <location>
        <begin position="346"/>
        <end position="355"/>
    </location>
</feature>
<comment type="catalytic activity">
    <reaction evidence="9 10">
        <text>L-cysteinyl-[protein] + hexadecanoyl-CoA = S-hexadecanoyl-L-cysteinyl-[protein] + CoA</text>
        <dbReference type="Rhea" id="RHEA:36683"/>
        <dbReference type="Rhea" id="RHEA-COMP:10131"/>
        <dbReference type="Rhea" id="RHEA-COMP:11032"/>
        <dbReference type="ChEBI" id="CHEBI:29950"/>
        <dbReference type="ChEBI" id="CHEBI:57287"/>
        <dbReference type="ChEBI" id="CHEBI:57379"/>
        <dbReference type="ChEBI" id="CHEBI:74151"/>
        <dbReference type="EC" id="2.3.1.225"/>
    </reaction>
</comment>
<evidence type="ECO:0000256" key="8">
    <source>
        <dbReference type="ARBA" id="ARBA00023315"/>
    </source>
</evidence>
<evidence type="ECO:0000256" key="11">
    <source>
        <dbReference type="SAM" id="MobiDB-lite"/>
    </source>
</evidence>
<feature type="transmembrane region" description="Helical" evidence="10">
    <location>
        <begin position="212"/>
        <end position="233"/>
    </location>
</feature>
<evidence type="ECO:0000256" key="9">
    <source>
        <dbReference type="ARBA" id="ARBA00048048"/>
    </source>
</evidence>